<feature type="region of interest" description="Disordered" evidence="1">
    <location>
        <begin position="36"/>
        <end position="59"/>
    </location>
</feature>
<dbReference type="OrthoDB" id="6128751at2759"/>
<evidence type="ECO:0000256" key="1">
    <source>
        <dbReference type="SAM" id="MobiDB-lite"/>
    </source>
</evidence>
<dbReference type="Proteomes" id="UP000515135">
    <property type="component" value="Unplaced"/>
</dbReference>
<feature type="compositionally biased region" description="Polar residues" evidence="1">
    <location>
        <begin position="36"/>
        <end position="53"/>
    </location>
</feature>
<protein>
    <submittedName>
        <fullName evidence="3">Uncharacterized protein LOC109479419</fullName>
    </submittedName>
</protein>
<organism evidence="2 3">
    <name type="scientific">Branchiostoma belcheri</name>
    <name type="common">Amphioxus</name>
    <dbReference type="NCBI Taxonomy" id="7741"/>
    <lineage>
        <taxon>Eukaryota</taxon>
        <taxon>Metazoa</taxon>
        <taxon>Chordata</taxon>
        <taxon>Cephalochordata</taxon>
        <taxon>Leptocardii</taxon>
        <taxon>Amphioxiformes</taxon>
        <taxon>Branchiostomatidae</taxon>
        <taxon>Branchiostoma</taxon>
    </lineage>
</organism>
<accession>A0A6P5A160</accession>
<name>A0A6P5A160_BRABE</name>
<evidence type="ECO:0000313" key="2">
    <source>
        <dbReference type="Proteomes" id="UP000515135"/>
    </source>
</evidence>
<dbReference type="RefSeq" id="XP_019636947.1">
    <property type="nucleotide sequence ID" value="XM_019781388.1"/>
</dbReference>
<gene>
    <name evidence="3" type="primary">LOC109479419</name>
</gene>
<dbReference type="KEGG" id="bbel:109479419"/>
<proteinExistence type="predicted"/>
<reference evidence="3" key="1">
    <citation type="submission" date="2025-08" db="UniProtKB">
        <authorList>
            <consortium name="RefSeq"/>
        </authorList>
    </citation>
    <scope>IDENTIFICATION</scope>
    <source>
        <tissue evidence="3">Gonad</tissue>
    </source>
</reference>
<keyword evidence="2" id="KW-1185">Reference proteome</keyword>
<evidence type="ECO:0000313" key="3">
    <source>
        <dbReference type="RefSeq" id="XP_019636947.1"/>
    </source>
</evidence>
<sequence length="179" mass="20556">MHRSQAPGRMLQKILDNQHEILKRVAKVERQLDHLQSVQNSKQRQAGKQNKPTVPNDVRNMVKEGYDHCVNTDGREKWNLAKGMKATSAPNDETTKAVLGYVQGLLPGYADKMDIVKAAVDTYFDSKRRGEMREQTGKTNKHRKQCVRNTRIATKLDHRLKALKAKKSYNTLLKNLLRH</sequence>
<dbReference type="GeneID" id="109479419"/>
<dbReference type="AlphaFoldDB" id="A0A6P5A160"/>